<organism evidence="3 4">
    <name type="scientific">Marinicrinis lubricantis</name>
    <dbReference type="NCBI Taxonomy" id="2086470"/>
    <lineage>
        <taxon>Bacteria</taxon>
        <taxon>Bacillati</taxon>
        <taxon>Bacillota</taxon>
        <taxon>Bacilli</taxon>
        <taxon>Bacillales</taxon>
        <taxon>Paenibacillaceae</taxon>
    </lineage>
</organism>
<reference evidence="4" key="1">
    <citation type="journal article" date="2019" name="Int. J. Syst. Evol. Microbiol.">
        <title>The Global Catalogue of Microorganisms (GCM) 10K type strain sequencing project: providing services to taxonomists for standard genome sequencing and annotation.</title>
        <authorList>
            <consortium name="The Broad Institute Genomics Platform"/>
            <consortium name="The Broad Institute Genome Sequencing Center for Infectious Disease"/>
            <person name="Wu L."/>
            <person name="Ma J."/>
        </authorList>
    </citation>
    <scope>NUCLEOTIDE SEQUENCE [LARGE SCALE GENOMIC DNA]</scope>
    <source>
        <strain evidence="4">CCM 8749</strain>
    </source>
</reference>
<evidence type="ECO:0000256" key="1">
    <source>
        <dbReference type="SAM" id="Phobius"/>
    </source>
</evidence>
<keyword evidence="1" id="KW-0472">Membrane</keyword>
<dbReference type="Gene3D" id="2.160.20.120">
    <property type="match status" value="1"/>
</dbReference>
<gene>
    <name evidence="3" type="ORF">ACFPXP_19420</name>
</gene>
<evidence type="ECO:0000313" key="4">
    <source>
        <dbReference type="Proteomes" id="UP001596250"/>
    </source>
</evidence>
<dbReference type="RefSeq" id="WP_379896051.1">
    <property type="nucleotide sequence ID" value="NZ_CBCSCT010000011.1"/>
</dbReference>
<dbReference type="Pfam" id="PF13349">
    <property type="entry name" value="DUF4097"/>
    <property type="match status" value="1"/>
</dbReference>
<sequence>MSLKNLLGILLIIVGIFFIINIVRNGTPIFAWGDQEVLESEAYPVSGELMALNIETSDADIELKAGDQDGEVIIEVIGYEKTAKKFKLKAELDGSEGTITYKREGAFSWFGIQQKSHKLSITVPERVWNHMNVNASSGDIAVRDIRTDHGDFDASSGDIAIKHTEANQLSIQTSSGDILLSDSKTVNADVKASSGDIEWVDVQSQQSSLRATSGDISVERGTGQMDLKSSSGDIELTLTEGYGDITSNSSSGDIEIELPEEPQDIRFDLRTSSGDVDVRVGELDQKDQKENRFEGQKGTGSIEIYAKTSSGDVEVTAH</sequence>
<keyword evidence="1" id="KW-1133">Transmembrane helix</keyword>
<comment type="caution">
    <text evidence="3">The sequence shown here is derived from an EMBL/GenBank/DDBJ whole genome shotgun (WGS) entry which is preliminary data.</text>
</comment>
<keyword evidence="1" id="KW-0812">Transmembrane</keyword>
<feature type="transmembrane region" description="Helical" evidence="1">
    <location>
        <begin position="6"/>
        <end position="23"/>
    </location>
</feature>
<dbReference type="InterPro" id="IPR025164">
    <property type="entry name" value="Toastrack_DUF4097"/>
</dbReference>
<protein>
    <submittedName>
        <fullName evidence="3">DUF4097 family beta strand repeat-containing protein</fullName>
    </submittedName>
</protein>
<name>A0ABW1ITZ0_9BACL</name>
<dbReference type="PANTHER" id="PTHR34094">
    <property type="match status" value="1"/>
</dbReference>
<evidence type="ECO:0000313" key="3">
    <source>
        <dbReference type="EMBL" id="MFC5988579.1"/>
    </source>
</evidence>
<evidence type="ECO:0000259" key="2">
    <source>
        <dbReference type="Pfam" id="PF13349"/>
    </source>
</evidence>
<dbReference type="EMBL" id="JBHSQV010000182">
    <property type="protein sequence ID" value="MFC5988579.1"/>
    <property type="molecule type" value="Genomic_DNA"/>
</dbReference>
<feature type="domain" description="DUF4097" evidence="2">
    <location>
        <begin position="51"/>
        <end position="315"/>
    </location>
</feature>
<proteinExistence type="predicted"/>
<dbReference type="PANTHER" id="PTHR34094:SF1">
    <property type="entry name" value="PROTEIN FAM185A"/>
    <property type="match status" value="1"/>
</dbReference>
<keyword evidence="4" id="KW-1185">Reference proteome</keyword>
<accession>A0ABW1ITZ0</accession>
<dbReference type="Proteomes" id="UP001596250">
    <property type="component" value="Unassembled WGS sequence"/>
</dbReference>